<evidence type="ECO:0000313" key="2">
    <source>
        <dbReference type="Proteomes" id="UP001345219"/>
    </source>
</evidence>
<organism evidence="1 2">
    <name type="scientific">Trapa incisa</name>
    <dbReference type="NCBI Taxonomy" id="236973"/>
    <lineage>
        <taxon>Eukaryota</taxon>
        <taxon>Viridiplantae</taxon>
        <taxon>Streptophyta</taxon>
        <taxon>Embryophyta</taxon>
        <taxon>Tracheophyta</taxon>
        <taxon>Spermatophyta</taxon>
        <taxon>Magnoliopsida</taxon>
        <taxon>eudicotyledons</taxon>
        <taxon>Gunneridae</taxon>
        <taxon>Pentapetalae</taxon>
        <taxon>rosids</taxon>
        <taxon>malvids</taxon>
        <taxon>Myrtales</taxon>
        <taxon>Lythraceae</taxon>
        <taxon>Trapa</taxon>
    </lineage>
</organism>
<protein>
    <submittedName>
        <fullName evidence="1">Uncharacterized protein</fullName>
    </submittedName>
</protein>
<accession>A0AAN7JV90</accession>
<dbReference type="EMBL" id="JAXIOK010000016">
    <property type="protein sequence ID" value="KAK4753477.1"/>
    <property type="molecule type" value="Genomic_DNA"/>
</dbReference>
<evidence type="ECO:0000313" key="1">
    <source>
        <dbReference type="EMBL" id="KAK4753477.1"/>
    </source>
</evidence>
<name>A0AAN7JV90_9MYRT</name>
<sequence length="106" mass="11601">MARSLSSLTASFSSLSFSSPISQKPMIISFQRLSYLPVSLWHRPSLLAISTSAAELETADLKKYVKSRLQGGFAAQSIIGTGRRKSAIYSSPQLKLQVFSCSSHFQ</sequence>
<proteinExistence type="predicted"/>
<dbReference type="AlphaFoldDB" id="A0AAN7JV90"/>
<reference evidence="1 2" key="1">
    <citation type="journal article" date="2023" name="Hortic Res">
        <title>Pangenome of water caltrop reveals structural variations and asymmetric subgenome divergence after allopolyploidization.</title>
        <authorList>
            <person name="Zhang X."/>
            <person name="Chen Y."/>
            <person name="Wang L."/>
            <person name="Yuan Y."/>
            <person name="Fang M."/>
            <person name="Shi L."/>
            <person name="Lu R."/>
            <person name="Comes H.P."/>
            <person name="Ma Y."/>
            <person name="Chen Y."/>
            <person name="Huang G."/>
            <person name="Zhou Y."/>
            <person name="Zheng Z."/>
            <person name="Qiu Y."/>
        </authorList>
    </citation>
    <scope>NUCLEOTIDE SEQUENCE [LARGE SCALE GENOMIC DNA]</scope>
    <source>
        <tissue evidence="1">Roots</tissue>
    </source>
</reference>
<dbReference type="Proteomes" id="UP001345219">
    <property type="component" value="Chromosome 16"/>
</dbReference>
<comment type="caution">
    <text evidence="1">The sequence shown here is derived from an EMBL/GenBank/DDBJ whole genome shotgun (WGS) entry which is preliminary data.</text>
</comment>
<keyword evidence="2" id="KW-1185">Reference proteome</keyword>
<gene>
    <name evidence="1" type="ORF">SAY87_022275</name>
</gene>